<keyword evidence="2" id="KW-1185">Reference proteome</keyword>
<evidence type="ECO:0000313" key="2">
    <source>
        <dbReference type="Proteomes" id="UP000223770"/>
    </source>
</evidence>
<evidence type="ECO:0000313" key="1">
    <source>
        <dbReference type="EMBL" id="AOT25373.1"/>
    </source>
</evidence>
<name>A0A1W5P4Y8_9CAUD</name>
<protein>
    <submittedName>
        <fullName evidence="1">Uncharacterized protein</fullName>
    </submittedName>
</protein>
<accession>A0A1W5P4Y8</accession>
<reference evidence="1 2" key="1">
    <citation type="journal article" date="2017" name="Arch. Virol.">
        <title>Genomic characterization of bacteriophage vB_PcaP_PP2 infecting Pectobacterium carotovorum subsp. carotovorum, a new member of a proposed genus in the subfamily Autographivirinae.</title>
        <authorList>
            <person name="Lim J.A."/>
            <person name="Heu S."/>
            <person name="Park J."/>
            <person name="Roh E."/>
        </authorList>
    </citation>
    <scope>NUCLEOTIDE SEQUENCE [LARGE SCALE GENOMIC DNA]</scope>
</reference>
<dbReference type="EMBL" id="KX756572">
    <property type="protein sequence ID" value="AOT25373.1"/>
    <property type="molecule type" value="Genomic_DNA"/>
</dbReference>
<gene>
    <name evidence="1" type="ORF">PP2_007</name>
</gene>
<dbReference type="Proteomes" id="UP000223770">
    <property type="component" value="Segment"/>
</dbReference>
<sequence>MNQVVFVCDGTTKTRNVQLTAIRDAVSVEKFERRRNVTAEVHQKALAALRSEYARKAAAVGMSLVGYCARFNVRLPC</sequence>
<proteinExistence type="predicted"/>
<dbReference type="Pfam" id="PF23929">
    <property type="entry name" value="DUF7267"/>
    <property type="match status" value="1"/>
</dbReference>
<organism evidence="1 2">
    <name type="scientific">Pectobacterium phage PP2</name>
    <dbReference type="NCBI Taxonomy" id="1897743"/>
    <lineage>
        <taxon>Viruses</taxon>
        <taxon>Duplodnaviria</taxon>
        <taxon>Heunggongvirae</taxon>
        <taxon>Uroviricota</taxon>
        <taxon>Caudoviricetes</taxon>
        <taxon>Autographivirales</taxon>
        <taxon>Autonotataviridae</taxon>
        <taxon>Melnykvirinae</taxon>
        <taxon>Wanjuvirus</taxon>
        <taxon>Wanjuvirus PP2</taxon>
    </lineage>
</organism>
<dbReference type="InterPro" id="IPR055691">
    <property type="entry name" value="DUF7267"/>
</dbReference>